<dbReference type="InterPro" id="IPR036680">
    <property type="entry name" value="SPOR-like_sf"/>
</dbReference>
<dbReference type="Pfam" id="PF05036">
    <property type="entry name" value="SPOR"/>
    <property type="match status" value="1"/>
</dbReference>
<feature type="signal peptide" evidence="2">
    <location>
        <begin position="1"/>
        <end position="22"/>
    </location>
</feature>
<keyword evidence="5" id="KW-1185">Reference proteome</keyword>
<evidence type="ECO:0000313" key="4">
    <source>
        <dbReference type="EMBL" id="SHJ36247.1"/>
    </source>
</evidence>
<feature type="chain" id="PRO_5009918491" evidence="2">
    <location>
        <begin position="23"/>
        <end position="421"/>
    </location>
</feature>
<dbReference type="SUPFAM" id="SSF110997">
    <property type="entry name" value="Sporulation related repeat"/>
    <property type="match status" value="1"/>
</dbReference>
<gene>
    <name evidence="4" type="ORF">SAMN04488012_10857</name>
</gene>
<feature type="domain" description="SPOR" evidence="3">
    <location>
        <begin position="344"/>
        <end position="421"/>
    </location>
</feature>
<protein>
    <submittedName>
        <fullName evidence="4">Sporulation related domain-containing protein</fullName>
    </submittedName>
</protein>
<dbReference type="InterPro" id="IPR007730">
    <property type="entry name" value="SPOR-like_dom"/>
</dbReference>
<organism evidence="4 5">
    <name type="scientific">Palleronia salina</name>
    <dbReference type="NCBI Taxonomy" id="313368"/>
    <lineage>
        <taxon>Bacteria</taxon>
        <taxon>Pseudomonadati</taxon>
        <taxon>Pseudomonadota</taxon>
        <taxon>Alphaproteobacteria</taxon>
        <taxon>Rhodobacterales</taxon>
        <taxon>Roseobacteraceae</taxon>
        <taxon>Palleronia</taxon>
    </lineage>
</organism>
<name>A0A1M6IP80_9RHOB</name>
<keyword evidence="2" id="KW-0732">Signal</keyword>
<dbReference type="AlphaFoldDB" id="A0A1M6IP80"/>
<dbReference type="PROSITE" id="PS51724">
    <property type="entry name" value="SPOR"/>
    <property type="match status" value="1"/>
</dbReference>
<evidence type="ECO:0000256" key="2">
    <source>
        <dbReference type="SAM" id="SignalP"/>
    </source>
</evidence>
<dbReference type="GO" id="GO:0042834">
    <property type="term" value="F:peptidoglycan binding"/>
    <property type="evidence" value="ECO:0007669"/>
    <property type="project" value="InterPro"/>
</dbReference>
<dbReference type="RefSeq" id="WP_073129024.1">
    <property type="nucleotide sequence ID" value="NZ_FQZA01000008.1"/>
</dbReference>
<evidence type="ECO:0000313" key="5">
    <source>
        <dbReference type="Proteomes" id="UP000184040"/>
    </source>
</evidence>
<feature type="compositionally biased region" description="Low complexity" evidence="1">
    <location>
        <begin position="102"/>
        <end position="144"/>
    </location>
</feature>
<dbReference type="Proteomes" id="UP000184040">
    <property type="component" value="Unassembled WGS sequence"/>
</dbReference>
<proteinExistence type="predicted"/>
<reference evidence="4 5" key="1">
    <citation type="submission" date="2016-11" db="EMBL/GenBank/DDBJ databases">
        <authorList>
            <person name="Jaros S."/>
            <person name="Januszkiewicz K."/>
            <person name="Wedrychowicz H."/>
        </authorList>
    </citation>
    <scope>NUCLEOTIDE SEQUENCE [LARGE SCALE GENOMIC DNA]</scope>
    <source>
        <strain evidence="4 5">DSM 26892</strain>
    </source>
</reference>
<dbReference type="STRING" id="313368.SAMN04488012_10857"/>
<accession>A0A1M6IP80</accession>
<feature type="region of interest" description="Disordered" evidence="1">
    <location>
        <begin position="97"/>
        <end position="198"/>
    </location>
</feature>
<sequence length="421" mass="44766">MLRTVCLSLSLALSGVATTSLAQDLRTDLADAGPPAEFPPAGFNGRQFVDSRGCVYVRAGAIGETSWVPRVTGNRRVLCGFKPTEFRRTARAELPVIPDPAPAQTNTAAAAPAPAAPRVLATPTPRSTATAPRTIATPTPRSTAQAPTPPRAGSTDGLRPMPYRAARNLSSSELAAEPVTPNARRSVATAPRSVATTPRVGAPSEVFELQPGDRIRVPSVPAVRTPPGYRRAWDDDRLNPDRGKQTFSGALQTALVWTQTVPRRLKTAGGRDVTDRYHYLVYPYTDYDKQRADLRGGKFVTIITDGQRQIVPRSALRTRADGKVVMSSKSAPATRSAAPAPSQPKAAGGRYVQVASFGNPANAQATARRLQAAGLPVRMQDVRRGGTAYRSVLAGPFSDRAALSRALGVARAQGFSDAFVR</sequence>
<dbReference type="EMBL" id="FQZA01000008">
    <property type="protein sequence ID" value="SHJ36247.1"/>
    <property type="molecule type" value="Genomic_DNA"/>
</dbReference>
<evidence type="ECO:0000256" key="1">
    <source>
        <dbReference type="SAM" id="MobiDB-lite"/>
    </source>
</evidence>
<evidence type="ECO:0000259" key="3">
    <source>
        <dbReference type="PROSITE" id="PS51724"/>
    </source>
</evidence>
<dbReference type="Gene3D" id="3.30.70.1070">
    <property type="entry name" value="Sporulation related repeat"/>
    <property type="match status" value="1"/>
</dbReference>